<name>A0AAD4L8J0_9AGAM</name>
<accession>A0AAD4L8J0</accession>
<dbReference type="Proteomes" id="UP001201163">
    <property type="component" value="Unassembled WGS sequence"/>
</dbReference>
<protein>
    <submittedName>
        <fullName evidence="2">Uncharacterized protein</fullName>
    </submittedName>
</protein>
<keyword evidence="3" id="KW-1185">Reference proteome</keyword>
<reference evidence="2" key="1">
    <citation type="submission" date="2022-01" db="EMBL/GenBank/DDBJ databases">
        <title>Comparative genomics reveals a dynamic genome evolution in the ectomycorrhizal milk-cap (Lactarius) mushrooms.</title>
        <authorList>
            <consortium name="DOE Joint Genome Institute"/>
            <person name="Lebreton A."/>
            <person name="Tang N."/>
            <person name="Kuo A."/>
            <person name="LaButti K."/>
            <person name="Drula E."/>
            <person name="Barry K."/>
            <person name="Clum A."/>
            <person name="Lipzen A."/>
            <person name="Mousain D."/>
            <person name="Ng V."/>
            <person name="Wang R."/>
            <person name="Wang X."/>
            <person name="Dai Y."/>
            <person name="Henrissat B."/>
            <person name="Grigoriev I.V."/>
            <person name="Guerin-Laguette A."/>
            <person name="Yu F."/>
            <person name="Martin F.M."/>
        </authorList>
    </citation>
    <scope>NUCLEOTIDE SEQUENCE</scope>
    <source>
        <strain evidence="2">QP</strain>
    </source>
</reference>
<evidence type="ECO:0000313" key="2">
    <source>
        <dbReference type="EMBL" id="KAH8978188.1"/>
    </source>
</evidence>
<evidence type="ECO:0000313" key="3">
    <source>
        <dbReference type="Proteomes" id="UP001201163"/>
    </source>
</evidence>
<evidence type="ECO:0000256" key="1">
    <source>
        <dbReference type="SAM" id="MobiDB-lite"/>
    </source>
</evidence>
<comment type="caution">
    <text evidence="2">The sequence shown here is derived from an EMBL/GenBank/DDBJ whole genome shotgun (WGS) entry which is preliminary data.</text>
</comment>
<feature type="compositionally biased region" description="Low complexity" evidence="1">
    <location>
        <begin position="110"/>
        <end position="120"/>
    </location>
</feature>
<dbReference type="EMBL" id="JAKELL010000242">
    <property type="protein sequence ID" value="KAH8978188.1"/>
    <property type="molecule type" value="Genomic_DNA"/>
</dbReference>
<proteinExistence type="predicted"/>
<organism evidence="2 3">
    <name type="scientific">Lactarius akahatsu</name>
    <dbReference type="NCBI Taxonomy" id="416441"/>
    <lineage>
        <taxon>Eukaryota</taxon>
        <taxon>Fungi</taxon>
        <taxon>Dikarya</taxon>
        <taxon>Basidiomycota</taxon>
        <taxon>Agaricomycotina</taxon>
        <taxon>Agaricomycetes</taxon>
        <taxon>Russulales</taxon>
        <taxon>Russulaceae</taxon>
        <taxon>Lactarius</taxon>
    </lineage>
</organism>
<dbReference type="AlphaFoldDB" id="A0AAD4L8J0"/>
<gene>
    <name evidence="2" type="ORF">EDB92DRAFT_1911389</name>
</gene>
<feature type="region of interest" description="Disordered" evidence="1">
    <location>
        <begin position="98"/>
        <end position="124"/>
    </location>
</feature>
<sequence length="183" mass="20410">MGCIGGIDPIQIPVVRHDGNLHVWYGGPYAFLPMGTRGRVRALFAPRPPPPKKRSTARGEPGPSVMLVAEAARLRPWMWETAPARRRLRQKANTRPATTVIPMTPPATPPAIARTPGRAGTNRDVEESSLKYTCSCRYRVGNQCIETRRSWPSILSQPGQFLRKLDAQFRQPFLAFTTGTYET</sequence>